<name>A0ABU0JT69_HATLI</name>
<proteinExistence type="predicted"/>
<reference evidence="3 4" key="1">
    <citation type="submission" date="2023-07" db="EMBL/GenBank/DDBJ databases">
        <title>Genomic Encyclopedia of Type Strains, Phase IV (KMG-IV): sequencing the most valuable type-strain genomes for metagenomic binning, comparative biology and taxonomic classification.</title>
        <authorList>
            <person name="Goeker M."/>
        </authorList>
    </citation>
    <scope>NUCLEOTIDE SEQUENCE [LARGE SCALE GENOMIC DNA]</scope>
    <source>
        <strain evidence="3 4">DSM 1400</strain>
    </source>
</reference>
<dbReference type="PANTHER" id="PTHR36834">
    <property type="entry name" value="MEMBRANE PROTEIN-RELATED"/>
    <property type="match status" value="1"/>
</dbReference>
<dbReference type="InterPro" id="IPR006976">
    <property type="entry name" value="VanZ-like"/>
</dbReference>
<evidence type="ECO:0000313" key="3">
    <source>
        <dbReference type="EMBL" id="MDQ0480286.1"/>
    </source>
</evidence>
<dbReference type="Proteomes" id="UP001224418">
    <property type="component" value="Unassembled WGS sequence"/>
</dbReference>
<feature type="transmembrane region" description="Helical" evidence="1">
    <location>
        <begin position="80"/>
        <end position="98"/>
    </location>
</feature>
<organism evidence="3 4">
    <name type="scientific">Hathewaya limosa</name>
    <name type="common">Clostridium limosum</name>
    <dbReference type="NCBI Taxonomy" id="1536"/>
    <lineage>
        <taxon>Bacteria</taxon>
        <taxon>Bacillati</taxon>
        <taxon>Bacillota</taxon>
        <taxon>Clostridia</taxon>
        <taxon>Eubacteriales</taxon>
        <taxon>Clostridiaceae</taxon>
        <taxon>Hathewaya</taxon>
    </lineage>
</organism>
<feature type="domain" description="VanZ-like" evidence="2">
    <location>
        <begin position="12"/>
        <end position="95"/>
    </location>
</feature>
<keyword evidence="1" id="KW-0472">Membrane</keyword>
<dbReference type="RefSeq" id="WP_307356172.1">
    <property type="nucleotide sequence ID" value="NZ_BAAACJ010000013.1"/>
</dbReference>
<comment type="caution">
    <text evidence="3">The sequence shown here is derived from an EMBL/GenBank/DDBJ whole genome shotgun (WGS) entry which is preliminary data.</text>
</comment>
<dbReference type="PANTHER" id="PTHR36834:SF2">
    <property type="entry name" value="MEMBRANE PROTEIN"/>
    <property type="match status" value="1"/>
</dbReference>
<protein>
    <submittedName>
        <fullName evidence="3">Glycopeptide antibiotics resistance protein</fullName>
    </submittedName>
</protein>
<evidence type="ECO:0000259" key="2">
    <source>
        <dbReference type="Pfam" id="PF04892"/>
    </source>
</evidence>
<feature type="transmembrane region" description="Helical" evidence="1">
    <location>
        <begin position="12"/>
        <end position="33"/>
    </location>
</feature>
<dbReference type="Pfam" id="PF04892">
    <property type="entry name" value="VanZ"/>
    <property type="match status" value="1"/>
</dbReference>
<evidence type="ECO:0000313" key="4">
    <source>
        <dbReference type="Proteomes" id="UP001224418"/>
    </source>
</evidence>
<keyword evidence="1" id="KW-0812">Transmembrane</keyword>
<gene>
    <name evidence="3" type="ORF">QOZ93_002034</name>
</gene>
<evidence type="ECO:0000256" key="1">
    <source>
        <dbReference type="SAM" id="Phobius"/>
    </source>
</evidence>
<accession>A0ABU0JT69</accession>
<keyword evidence="1" id="KW-1133">Transmembrane helix</keyword>
<keyword evidence="4" id="KW-1185">Reference proteome</keyword>
<dbReference type="InterPro" id="IPR053150">
    <property type="entry name" value="Teicoplanin_resist-assoc"/>
</dbReference>
<sequence>MDIFTYGFNKYSFINIFGNILLLTPLPILLYFNDSLNKVNSLKKVILICFSISLGIEILQYLQCYFNIAFIPRGSDILDLIFNVFGGIIGYFTMNIYIKLKIYIKNNKV</sequence>
<feature type="transmembrane region" description="Helical" evidence="1">
    <location>
        <begin position="45"/>
        <end position="68"/>
    </location>
</feature>
<dbReference type="EMBL" id="JAUSWN010000017">
    <property type="protein sequence ID" value="MDQ0480286.1"/>
    <property type="molecule type" value="Genomic_DNA"/>
</dbReference>